<protein>
    <submittedName>
        <fullName evidence="1">Uncharacterized protein</fullName>
    </submittedName>
</protein>
<comment type="caution">
    <text evidence="1">The sequence shown here is derived from an EMBL/GenBank/DDBJ whole genome shotgun (WGS) entry which is preliminary data.</text>
</comment>
<evidence type="ECO:0000313" key="1">
    <source>
        <dbReference type="EMBL" id="KKM22193.1"/>
    </source>
</evidence>
<proteinExistence type="predicted"/>
<name>A0A0F9KJ62_9ZZZZ</name>
<reference evidence="1" key="1">
    <citation type="journal article" date="2015" name="Nature">
        <title>Complex archaea that bridge the gap between prokaryotes and eukaryotes.</title>
        <authorList>
            <person name="Spang A."/>
            <person name="Saw J.H."/>
            <person name="Jorgensen S.L."/>
            <person name="Zaremba-Niedzwiedzka K."/>
            <person name="Martijn J."/>
            <person name="Lind A.E."/>
            <person name="van Eijk R."/>
            <person name="Schleper C."/>
            <person name="Guy L."/>
            <person name="Ettema T.J."/>
        </authorList>
    </citation>
    <scope>NUCLEOTIDE SEQUENCE</scope>
</reference>
<sequence length="55" mass="6372">MGKTLIVLRMKSLPSTKDIQNGELVEERHPFESLTELQRQYDLPCSDILTIQEVQ</sequence>
<accession>A0A0F9KJ62</accession>
<dbReference type="EMBL" id="LAZR01013389">
    <property type="protein sequence ID" value="KKM22193.1"/>
    <property type="molecule type" value="Genomic_DNA"/>
</dbReference>
<organism evidence="1">
    <name type="scientific">marine sediment metagenome</name>
    <dbReference type="NCBI Taxonomy" id="412755"/>
    <lineage>
        <taxon>unclassified sequences</taxon>
        <taxon>metagenomes</taxon>
        <taxon>ecological metagenomes</taxon>
    </lineage>
</organism>
<gene>
    <name evidence="1" type="ORF">LCGC14_1627900</name>
</gene>
<dbReference type="AlphaFoldDB" id="A0A0F9KJ62"/>